<dbReference type="EMBL" id="PZKE01000008">
    <property type="protein sequence ID" value="PTE14375.1"/>
    <property type="molecule type" value="Genomic_DNA"/>
</dbReference>
<dbReference type="AlphaFoldDB" id="A0A2T4J8Z3"/>
<dbReference type="Proteomes" id="UP000241362">
    <property type="component" value="Unassembled WGS sequence"/>
</dbReference>
<evidence type="ECO:0000256" key="2">
    <source>
        <dbReference type="SAM" id="MobiDB-lite"/>
    </source>
</evidence>
<dbReference type="RefSeq" id="WP_107673446.1">
    <property type="nucleotide sequence ID" value="NZ_PZKE01000008.1"/>
</dbReference>
<comment type="caution">
    <text evidence="4">The sequence shown here is derived from an EMBL/GenBank/DDBJ whole genome shotgun (WGS) entry which is preliminary data.</text>
</comment>
<feature type="domain" description="HupH hydrogenase expression protein C-terminal" evidence="3">
    <location>
        <begin position="51"/>
        <end position="120"/>
    </location>
</feature>
<reference evidence="4 5" key="1">
    <citation type="submission" date="2018-03" db="EMBL/GenBank/DDBJ databases">
        <title>Rhodobacter blasticus.</title>
        <authorList>
            <person name="Meyer T.E."/>
            <person name="Miller S."/>
            <person name="Lodha T."/>
            <person name="Gandham S."/>
            <person name="Chintalapati S."/>
            <person name="Chintalapati V.R."/>
        </authorList>
    </citation>
    <scope>NUCLEOTIDE SEQUENCE [LARGE SCALE GENOMIC DNA]</scope>
    <source>
        <strain evidence="4 5">DSM 2131</strain>
    </source>
</reference>
<dbReference type="InterPro" id="IPR006894">
    <property type="entry name" value="HupH_Hydgase_express_prot_C"/>
</dbReference>
<evidence type="ECO:0000313" key="4">
    <source>
        <dbReference type="EMBL" id="PTE14375.1"/>
    </source>
</evidence>
<gene>
    <name evidence="4" type="ORF">C5F44_10315</name>
</gene>
<organism evidence="4 5">
    <name type="scientific">Fuscovulum blasticum DSM 2131</name>
    <dbReference type="NCBI Taxonomy" id="1188250"/>
    <lineage>
        <taxon>Bacteria</taxon>
        <taxon>Pseudomonadati</taxon>
        <taxon>Pseudomonadota</taxon>
        <taxon>Alphaproteobacteria</taxon>
        <taxon>Rhodobacterales</taxon>
        <taxon>Paracoccaceae</taxon>
        <taxon>Pseudogemmobacter</taxon>
    </lineage>
</organism>
<feature type="region of interest" description="Disordered" evidence="2">
    <location>
        <begin position="1"/>
        <end position="28"/>
    </location>
</feature>
<accession>A0A2T4J8Z3</accession>
<evidence type="ECO:0000313" key="5">
    <source>
        <dbReference type="Proteomes" id="UP000241362"/>
    </source>
</evidence>
<evidence type="ECO:0000259" key="3">
    <source>
        <dbReference type="Pfam" id="PF04809"/>
    </source>
</evidence>
<protein>
    <submittedName>
        <fullName evidence="4">Hydrogenase expression/formation protein</fullName>
    </submittedName>
</protein>
<evidence type="ECO:0000256" key="1">
    <source>
        <dbReference type="ARBA" id="ARBA00010832"/>
    </source>
</evidence>
<feature type="domain" description="HupH hydrogenase expression protein C-terminal" evidence="3">
    <location>
        <begin position="160"/>
        <end position="276"/>
    </location>
</feature>
<keyword evidence="5" id="KW-1185">Reference proteome</keyword>
<sequence>MASPFMLPPTGFGPGSQPDPAGELQYMPLPSGMRTYAPHIPEADDPVATAEALAMLAEMAAACDATAKGAGPAEFDLSTLSPKARKVMADALGQGEVSIRLRGLPAVMVQESVFAGVWMLLAAGIDRVEIGPVPGLTLARAHVPHRPALGTQARRIAGLANAPAVLTELIDRSRSRQPGDSAHVINLTLLPHTPEDLLWLDEALGEGAVTVLSRGYGNCRVTATALAGVWRVQFYNSMDTLILDTFEVTDMPEVALAAAEDLSDSAIRIRDVIEAIR</sequence>
<dbReference type="InterPro" id="IPR038527">
    <property type="entry name" value="HupH_C_sf"/>
</dbReference>
<dbReference type="Gene3D" id="3.30.1370.140">
    <property type="entry name" value="HupH hydrogenase expression protein, C-terminal domain"/>
    <property type="match status" value="2"/>
</dbReference>
<proteinExistence type="inferred from homology"/>
<comment type="similarity">
    <text evidence="1">Belongs to the HupH/HyaF family.</text>
</comment>
<dbReference type="Pfam" id="PF04809">
    <property type="entry name" value="HupH_C"/>
    <property type="match status" value="2"/>
</dbReference>
<name>A0A2T4J8Z3_FUSBL</name>